<protein>
    <submittedName>
        <fullName evidence="2">Uncharacterized protein</fullName>
    </submittedName>
</protein>
<sequence>MSESDNENNFGQFTLPETESVIFTKKAKPTINSTTIDTSITETTTILTTSTDSYPTTMNEWYPTLSLPKRYEFTQSDFQSMVTVDVNEDNHADIVIGDKNKPRIIIFLNSANNQFSNGIIHPTDVGIGYLFKADMNNDNKIDFIGFQGGSSTLMIIIYNTGNGTLNRTKILKMNAKMKYIDVADINQDNYTDILIVYTNKPHVYILFNMGNENFSNGTKYETNYIVDHFKILNINDNQRFNLIVAHEKQNLSILFGDHNKSFIDEVNYPPESLVHTILLNDIDNDNNTDIIIGNRDRDFNFQILFKENSDTFYQSVKYPVELDNTFLTIGDLNNDQQSDIILGHNSHQRIETIEIVNACLKFDDQHFAILFIDIKHPTVFLIITKLALHLLSNLSNLKFLEYDHLYNIGLLTIKIMHNKYIYYETKKKFYDVFFKYTFQSNNLTECLLHLIQNITDSLLTPIICLWLDIVVHYQHVVRKQRNDLDYTYFEPRKIISECIIKQIYNLPNNLGLRGSFLFYLTYIPYYHINEYEKLALICRQYILSQMKDLNEWTSDTIHCVMGSVCFITKHFSQHFKYDKIYYQSLLLIISCEKFHKALVSTWTNDETISIHTIIEYFFTNLDHDDEKMIITVSTAIDELHKLYGNVEDYLIKMNICYLIIVSTHEGSHVYDEIILECFQNIKSQHPITWPGYIRPGETDKFLRALKKASHCDSIKDAIIRLDKINELVDLIESDSDIICEILALLSTKPDAQRILQKNHNECNNDMEKENQILTCKCMIVCLTDGYTEYQPELILAYKNQVNIVPIVIENEKQYCPNEPFLKFILEKYSSSVIRKNINELNDSLANEIRDIQYTQTRTLSSSFKANNNSNDQILQPVKYTHTAEDLYKSCKENDINKVKEYLRNINFKILNGRVVNESTALHIASYNGHNEIVQLLLKAGASRSIRNWPYELTAYEEARTQSTKDLFRINLDDDQQDHFSSNDIYIEWMTTSRSPHKKRNYLREKLNQLQAYRDCEIDEVYKELVEHMYAYINTLTLSNHIKQISKQYFTQMKETCDPVYIIKVYTSTTSFHKYYNEYIAQHGIDFFDPFSVDIHVDYAIIKSLVKTIAIIMYDKSFTKYRYCGKTYRGLVVTEENLEKYIVHSKIMNKSLLSTSKSKEIAEAFSGCKEENCLRKTPDKQAIHISVLCTYIIRNCETALNIETISERVLNEEEVLILPFSIFQVKSVQRSSANIVQIELEEASDELLDNYN</sequence>
<comment type="caution">
    <text evidence="2">The sequence shown here is derived from an EMBL/GenBank/DDBJ whole genome shotgun (WGS) entry which is preliminary data.</text>
</comment>
<dbReference type="PANTHER" id="PTHR46580:SF4">
    <property type="entry name" value="ATP_GTP-BINDING PROTEIN"/>
    <property type="match status" value="1"/>
</dbReference>
<dbReference type="PROSITE" id="PS50297">
    <property type="entry name" value="ANK_REP_REGION"/>
    <property type="match status" value="1"/>
</dbReference>
<dbReference type="SMART" id="SM00248">
    <property type="entry name" value="ANK"/>
    <property type="match status" value="1"/>
</dbReference>
<evidence type="ECO:0000313" key="2">
    <source>
        <dbReference type="EMBL" id="CAF1034782.1"/>
    </source>
</evidence>
<dbReference type="Gene3D" id="2.130.10.130">
    <property type="entry name" value="Integrin alpha, N-terminal"/>
    <property type="match status" value="1"/>
</dbReference>
<dbReference type="InterPro" id="IPR028994">
    <property type="entry name" value="Integrin_alpha_N"/>
</dbReference>
<dbReference type="AlphaFoldDB" id="A0A814JC32"/>
<dbReference type="Gene3D" id="1.25.40.20">
    <property type="entry name" value="Ankyrin repeat-containing domain"/>
    <property type="match status" value="1"/>
</dbReference>
<dbReference type="SUPFAM" id="SSF56399">
    <property type="entry name" value="ADP-ribosylation"/>
    <property type="match status" value="1"/>
</dbReference>
<accession>A0A814JC32</accession>
<evidence type="ECO:0000256" key="1">
    <source>
        <dbReference type="PROSITE-ProRule" id="PRU00023"/>
    </source>
</evidence>
<dbReference type="Gene3D" id="3.90.176.10">
    <property type="entry name" value="Toxin ADP-ribosyltransferase, Chain A, domain 1"/>
    <property type="match status" value="1"/>
</dbReference>
<proteinExistence type="predicted"/>
<gene>
    <name evidence="2" type="ORF">QVE165_LOCUS16742</name>
</gene>
<dbReference type="PROSITE" id="PS51996">
    <property type="entry name" value="TR_MART"/>
    <property type="match status" value="1"/>
</dbReference>
<name>A0A814JC32_9BILA</name>
<dbReference type="InterPro" id="IPR036770">
    <property type="entry name" value="Ankyrin_rpt-contain_sf"/>
</dbReference>
<dbReference type="InterPro" id="IPR002110">
    <property type="entry name" value="Ankyrin_rpt"/>
</dbReference>
<dbReference type="SUPFAM" id="SSF48403">
    <property type="entry name" value="Ankyrin repeat"/>
    <property type="match status" value="1"/>
</dbReference>
<dbReference type="OrthoDB" id="10006794at2759"/>
<dbReference type="Proteomes" id="UP000663832">
    <property type="component" value="Unassembled WGS sequence"/>
</dbReference>
<keyword evidence="3" id="KW-1185">Reference proteome</keyword>
<reference evidence="2" key="1">
    <citation type="submission" date="2021-02" db="EMBL/GenBank/DDBJ databases">
        <authorList>
            <person name="Nowell W R."/>
        </authorList>
    </citation>
    <scope>NUCLEOTIDE SEQUENCE</scope>
</reference>
<organism evidence="2 3">
    <name type="scientific">Adineta steineri</name>
    <dbReference type="NCBI Taxonomy" id="433720"/>
    <lineage>
        <taxon>Eukaryota</taxon>
        <taxon>Metazoa</taxon>
        <taxon>Spiralia</taxon>
        <taxon>Gnathifera</taxon>
        <taxon>Rotifera</taxon>
        <taxon>Eurotatoria</taxon>
        <taxon>Bdelloidea</taxon>
        <taxon>Adinetida</taxon>
        <taxon>Adinetidae</taxon>
        <taxon>Adineta</taxon>
    </lineage>
</organism>
<dbReference type="PROSITE" id="PS50088">
    <property type="entry name" value="ANK_REPEAT"/>
    <property type="match status" value="1"/>
</dbReference>
<evidence type="ECO:0000313" key="3">
    <source>
        <dbReference type="Proteomes" id="UP000663832"/>
    </source>
</evidence>
<dbReference type="PANTHER" id="PTHR46580">
    <property type="entry name" value="SENSOR KINASE-RELATED"/>
    <property type="match status" value="1"/>
</dbReference>
<keyword evidence="1" id="KW-0040">ANK repeat</keyword>
<feature type="repeat" description="ANK" evidence="1">
    <location>
        <begin position="916"/>
        <end position="948"/>
    </location>
</feature>
<dbReference type="Pfam" id="PF00023">
    <property type="entry name" value="Ank"/>
    <property type="match status" value="1"/>
</dbReference>
<dbReference type="SUPFAM" id="SSF69318">
    <property type="entry name" value="Integrin alpha N-terminal domain"/>
    <property type="match status" value="1"/>
</dbReference>
<dbReference type="EMBL" id="CAJNOM010000094">
    <property type="protein sequence ID" value="CAF1034782.1"/>
    <property type="molecule type" value="Genomic_DNA"/>
</dbReference>